<evidence type="ECO:0000313" key="2">
    <source>
        <dbReference type="Proteomes" id="UP000324974"/>
    </source>
</evidence>
<dbReference type="OrthoDB" id="264498at2"/>
<gene>
    <name evidence="1" type="ORF">PX52LOC_07933</name>
</gene>
<proteinExistence type="predicted"/>
<evidence type="ECO:0008006" key="3">
    <source>
        <dbReference type="Google" id="ProtNLM"/>
    </source>
</evidence>
<protein>
    <recommendedName>
        <fullName evidence="3">Nucleotidyltransferase</fullName>
    </recommendedName>
</protein>
<dbReference type="KEGG" id="lrs:PX52LOC_07933"/>
<keyword evidence="2" id="KW-1185">Reference proteome</keyword>
<dbReference type="EMBL" id="CP042425">
    <property type="protein sequence ID" value="QEL20814.1"/>
    <property type="molecule type" value="Genomic_DNA"/>
</dbReference>
<evidence type="ECO:0000313" key="1">
    <source>
        <dbReference type="EMBL" id="QEL20814.1"/>
    </source>
</evidence>
<reference evidence="2" key="1">
    <citation type="submission" date="2019-08" db="EMBL/GenBank/DDBJ databases">
        <title>Limnoglobus roseus gen. nov., sp. nov., a novel freshwater planctomycete with a giant genome from the family Gemmataceae.</title>
        <authorList>
            <person name="Kulichevskaya I.S."/>
            <person name="Naumoff D.G."/>
            <person name="Miroshnikov K."/>
            <person name="Ivanova A."/>
            <person name="Philippov D.A."/>
            <person name="Hakobyan A."/>
            <person name="Rijpstra I.C."/>
            <person name="Sinninghe Damste J.S."/>
            <person name="Liesack W."/>
            <person name="Dedysh S.N."/>
        </authorList>
    </citation>
    <scope>NUCLEOTIDE SEQUENCE [LARGE SCALE GENOMIC DNA]</scope>
    <source>
        <strain evidence="2">PX52</strain>
    </source>
</reference>
<name>A0A5C1AU98_9BACT</name>
<organism evidence="1 2">
    <name type="scientific">Limnoglobus roseus</name>
    <dbReference type="NCBI Taxonomy" id="2598579"/>
    <lineage>
        <taxon>Bacteria</taxon>
        <taxon>Pseudomonadati</taxon>
        <taxon>Planctomycetota</taxon>
        <taxon>Planctomycetia</taxon>
        <taxon>Gemmatales</taxon>
        <taxon>Gemmataceae</taxon>
        <taxon>Limnoglobus</taxon>
    </lineage>
</organism>
<dbReference type="RefSeq" id="WP_149115069.1">
    <property type="nucleotide sequence ID" value="NZ_CP042425.1"/>
</dbReference>
<sequence length="317" mass="36573">MTRDDDGAKVTRFETAMKQLIDRIADDRYVLAVVQVGSLSPETIWHRESLGLWIIEADGVSRRMPSDGNSERIFRILVENDINIHAEVIPRSRFKQMVEGASRTAFSCNFFAERRIVYSKDASIESWFKKANSVATKDQERELLTFSTWTIHATRHARKRLEIKGDLELAAQEILGAAHSVAHTEIIRQGRVWEQDVIYRAMEIDPALFQTIYLDVLAKRKNRRVLATALDAIDGYLEAHYKAHLKPLLAYLKKQNRVVPLSEMSDHFAFSQLHPWHLESACEWLEQKSVLQKHSAPFKLTKRSLERVEEPAYFLDG</sequence>
<dbReference type="AlphaFoldDB" id="A0A5C1AU98"/>
<dbReference type="Proteomes" id="UP000324974">
    <property type="component" value="Chromosome"/>
</dbReference>
<accession>A0A5C1AU98</accession>